<comment type="similarity">
    <text evidence="1">Belongs to the peptidase S1C family.</text>
</comment>
<keyword evidence="9" id="KW-0472">Membrane</keyword>
<evidence type="ECO:0000259" key="10">
    <source>
        <dbReference type="PROSITE" id="PS50106"/>
    </source>
</evidence>
<proteinExistence type="inferred from homology"/>
<reference evidence="11 12" key="1">
    <citation type="submission" date="2018-06" db="EMBL/GenBank/DDBJ databases">
        <title>Extensive metabolic versatility and redundancy in microbially diverse, dynamic hydrothermal sediments.</title>
        <authorList>
            <person name="Dombrowski N."/>
            <person name="Teske A."/>
            <person name="Baker B.J."/>
        </authorList>
    </citation>
    <scope>NUCLEOTIDE SEQUENCE [LARGE SCALE GENOMIC DNA]</scope>
    <source>
        <strain evidence="11">B47_G16</strain>
    </source>
</reference>
<evidence type="ECO:0000256" key="7">
    <source>
        <dbReference type="PIRSR" id="PIRSR611782-1"/>
    </source>
</evidence>
<dbReference type="PRINTS" id="PR00834">
    <property type="entry name" value="PROTEASES2C"/>
</dbReference>
<feature type="domain" description="PDZ" evidence="10">
    <location>
        <begin position="291"/>
        <end position="393"/>
    </location>
</feature>
<keyword evidence="9" id="KW-1133">Transmembrane helix</keyword>
<dbReference type="AlphaFoldDB" id="A0A497E408"/>
<evidence type="ECO:0000256" key="1">
    <source>
        <dbReference type="ARBA" id="ARBA00010541"/>
    </source>
</evidence>
<evidence type="ECO:0000256" key="5">
    <source>
        <dbReference type="ARBA" id="ARBA00022801"/>
    </source>
</evidence>
<dbReference type="GO" id="GO:0004252">
    <property type="term" value="F:serine-type endopeptidase activity"/>
    <property type="evidence" value="ECO:0007669"/>
    <property type="project" value="InterPro"/>
</dbReference>
<evidence type="ECO:0000256" key="3">
    <source>
        <dbReference type="ARBA" id="ARBA00022729"/>
    </source>
</evidence>
<dbReference type="GO" id="GO:0006508">
    <property type="term" value="P:proteolysis"/>
    <property type="evidence" value="ECO:0007669"/>
    <property type="project" value="UniProtKB-KW"/>
</dbReference>
<feature type="transmembrane region" description="Helical" evidence="9">
    <location>
        <begin position="12"/>
        <end position="35"/>
    </location>
</feature>
<evidence type="ECO:0000256" key="9">
    <source>
        <dbReference type="SAM" id="Phobius"/>
    </source>
</evidence>
<evidence type="ECO:0000256" key="2">
    <source>
        <dbReference type="ARBA" id="ARBA00022670"/>
    </source>
</evidence>
<feature type="binding site" evidence="8">
    <location>
        <position position="86"/>
    </location>
    <ligand>
        <name>substrate</name>
    </ligand>
</feature>
<feature type="active site" description="Charge relay system" evidence="7">
    <location>
        <position position="142"/>
    </location>
</feature>
<dbReference type="Gene3D" id="2.30.42.10">
    <property type="match status" value="2"/>
</dbReference>
<dbReference type="NCBIfam" id="TIGR02037">
    <property type="entry name" value="degP_htrA_DO"/>
    <property type="match status" value="1"/>
</dbReference>
<protein>
    <recommendedName>
        <fullName evidence="10">PDZ domain-containing protein</fullName>
    </recommendedName>
</protein>
<dbReference type="PROSITE" id="PS50106">
    <property type="entry name" value="PDZ"/>
    <property type="match status" value="2"/>
</dbReference>
<evidence type="ECO:0000313" key="11">
    <source>
        <dbReference type="EMBL" id="RLE09538.1"/>
    </source>
</evidence>
<organism evidence="11 12">
    <name type="scientific">Aerophobetes bacterium</name>
    <dbReference type="NCBI Taxonomy" id="2030807"/>
    <lineage>
        <taxon>Bacteria</taxon>
        <taxon>Candidatus Aerophobota</taxon>
    </lineage>
</organism>
<dbReference type="SMART" id="SM00228">
    <property type="entry name" value="PDZ"/>
    <property type="match status" value="2"/>
</dbReference>
<dbReference type="InterPro" id="IPR001478">
    <property type="entry name" value="PDZ"/>
</dbReference>
<feature type="binding site" evidence="8">
    <location>
        <begin position="258"/>
        <end position="260"/>
    </location>
    <ligand>
        <name>substrate</name>
    </ligand>
</feature>
<dbReference type="SUPFAM" id="SSF50156">
    <property type="entry name" value="PDZ domain-like"/>
    <property type="match status" value="2"/>
</dbReference>
<keyword evidence="5" id="KW-0378">Hydrolase</keyword>
<dbReference type="PANTHER" id="PTHR22939">
    <property type="entry name" value="SERINE PROTEASE FAMILY S1C HTRA-RELATED"/>
    <property type="match status" value="1"/>
</dbReference>
<dbReference type="Gene3D" id="2.40.10.120">
    <property type="match status" value="1"/>
</dbReference>
<dbReference type="InterPro" id="IPR036034">
    <property type="entry name" value="PDZ_sf"/>
</dbReference>
<dbReference type="Proteomes" id="UP000279422">
    <property type="component" value="Unassembled WGS sequence"/>
</dbReference>
<keyword evidence="9" id="KW-0812">Transmembrane</keyword>
<keyword evidence="4" id="KW-0677">Repeat</keyword>
<feature type="active site" description="Charge relay system" evidence="7">
    <location>
        <position position="260"/>
    </location>
</feature>
<keyword evidence="2" id="KW-0645">Protease</keyword>
<sequence>MRKKGLVSSLRLKSLFLFVGLAISGILMFSGIASLNYPSFAEVRQLSGPLYQENVRSHPIDPDSLQGKIIKVVEKVSPAVVSISTERTVKARSFEFPGWDESPFDEFFKHFFEEYPQREYKQRGLGSGMIINRDGYILTNEHVIHGADRDRIKVTLPDGRAFKAEIVGTDEESDIAVLKIKGGDLPVVTLGDSDNLRVGQWAIAIGNPFGFALSQLSKKYEPTVTVGVISATGRIMQAGAERRTYTDLIQTDAAINPGNSGGPLVNIWGEVIGINTAILTPSGGSIGIGFAIPINKAKRVLESLIRYGEVRWPWVGIVMQELTPELSEKLGIEGGVQIVGVEEGGPADRAGVQPGDILVKVNGKRVTSMFEAREEILKAKVGETVTLTVMRNGKELDIPVTTVERKKERETMRLMEQNYARSELLGIEVHNITSDLRKKYRLLEGEEGVVITDIEEGSPISMVGLEEGDVIKEINGRQIKNVDDFRKAMSKVSPGDMVYIG</sequence>
<feature type="binding site" evidence="8">
    <location>
        <position position="174"/>
    </location>
    <ligand>
        <name>substrate</name>
    </ligand>
</feature>
<evidence type="ECO:0000313" key="12">
    <source>
        <dbReference type="Proteomes" id="UP000279422"/>
    </source>
</evidence>
<dbReference type="PANTHER" id="PTHR22939:SF129">
    <property type="entry name" value="SERINE PROTEASE HTRA2, MITOCHONDRIAL"/>
    <property type="match status" value="1"/>
</dbReference>
<dbReference type="Pfam" id="PF13365">
    <property type="entry name" value="Trypsin_2"/>
    <property type="match status" value="1"/>
</dbReference>
<feature type="non-terminal residue" evidence="11">
    <location>
        <position position="501"/>
    </location>
</feature>
<evidence type="ECO:0000256" key="8">
    <source>
        <dbReference type="PIRSR" id="PIRSR611782-2"/>
    </source>
</evidence>
<dbReference type="InterPro" id="IPR011782">
    <property type="entry name" value="Pept_S1C_Do"/>
</dbReference>
<feature type="domain" description="PDZ" evidence="10">
    <location>
        <begin position="411"/>
        <end position="482"/>
    </location>
</feature>
<evidence type="ECO:0000256" key="6">
    <source>
        <dbReference type="ARBA" id="ARBA00022825"/>
    </source>
</evidence>
<dbReference type="EMBL" id="QMPZ01000041">
    <property type="protein sequence ID" value="RLE09538.1"/>
    <property type="molecule type" value="Genomic_DNA"/>
</dbReference>
<comment type="caution">
    <text evidence="11">The sequence shown here is derived from an EMBL/GenBank/DDBJ whole genome shotgun (WGS) entry which is preliminary data.</text>
</comment>
<gene>
    <name evidence="11" type="ORF">DRJ00_03970</name>
</gene>
<keyword evidence="3" id="KW-0732">Signal</keyword>
<dbReference type="SUPFAM" id="SSF50494">
    <property type="entry name" value="Trypsin-like serine proteases"/>
    <property type="match status" value="1"/>
</dbReference>
<keyword evidence="6" id="KW-0720">Serine protease</keyword>
<accession>A0A497E408</accession>
<evidence type="ECO:0000256" key="4">
    <source>
        <dbReference type="ARBA" id="ARBA00022737"/>
    </source>
</evidence>
<name>A0A497E408_UNCAE</name>
<feature type="binding site" evidence="8">
    <location>
        <position position="142"/>
    </location>
    <ligand>
        <name>substrate</name>
    </ligand>
</feature>
<dbReference type="InterPro" id="IPR009003">
    <property type="entry name" value="Peptidase_S1_PA"/>
</dbReference>
<feature type="active site" description="Charge relay system" evidence="7">
    <location>
        <position position="174"/>
    </location>
</feature>
<dbReference type="InterPro" id="IPR001940">
    <property type="entry name" value="Peptidase_S1C"/>
</dbReference>
<dbReference type="Pfam" id="PF13180">
    <property type="entry name" value="PDZ_2"/>
    <property type="match status" value="2"/>
</dbReference>